<accession>A0AAD8LHT5</accession>
<feature type="chain" id="PRO_5042289823" evidence="1">
    <location>
        <begin position="20"/>
        <end position="379"/>
    </location>
</feature>
<reference evidence="2" key="1">
    <citation type="submission" date="2023-08" db="EMBL/GenBank/DDBJ databases">
        <title>Draft sequence of the Babesia gibsoni genome.</title>
        <authorList>
            <person name="Yamagishi J.Y."/>
            <person name="Xuan X.X."/>
        </authorList>
    </citation>
    <scope>NUCLEOTIDE SEQUENCE</scope>
    <source>
        <strain evidence="2">Azabu</strain>
    </source>
</reference>
<evidence type="ECO:0000256" key="1">
    <source>
        <dbReference type="SAM" id="SignalP"/>
    </source>
</evidence>
<proteinExistence type="predicted"/>
<protein>
    <submittedName>
        <fullName evidence="2">Uncharacterized protein</fullName>
    </submittedName>
</protein>
<sequence length="379" mass="42721">MKAFLLTLFPFIVTSFVACTPSRRFPNLLPPPKTLGKQLDWLHEFSQLWEGNKEEYIKKLKHHFEIREVEELYATFCEDLDGLVEEAGRLRALVIKSNVAVHQEIPDDRKGEVLQHVAVVVTFLHAMHDELLHLLHDLEGHLHEGLKLTDGEVVALFERYGFTGEHLADVCVNDVKEKLKAFLAEGQPLEKIVKVHALGLTLRRPDTLGDELLWLHEFALAVAKNAALEAALLEQLNDVPTGKEVVEAVKELAVDDGVLHKVVVDKCCGDAFTCERAIRYTAFDEGQAGRYLGILRLTFMSVRLDILEEAVKIKAFCPFQAGQDFPVEFLESGEFTMDQVKCEPGKFVAVDGPLARIEYLLLGNRQQLIHDIVATFHVQ</sequence>
<dbReference type="EMBL" id="JAVEPI010000004">
    <property type="protein sequence ID" value="KAK1442469.1"/>
    <property type="molecule type" value="Genomic_DNA"/>
</dbReference>
<dbReference type="Proteomes" id="UP001230268">
    <property type="component" value="Unassembled WGS sequence"/>
</dbReference>
<evidence type="ECO:0000313" key="3">
    <source>
        <dbReference type="Proteomes" id="UP001230268"/>
    </source>
</evidence>
<evidence type="ECO:0000313" key="2">
    <source>
        <dbReference type="EMBL" id="KAK1442469.1"/>
    </source>
</evidence>
<keyword evidence="3" id="KW-1185">Reference proteome</keyword>
<dbReference type="AlphaFoldDB" id="A0AAD8LHT5"/>
<keyword evidence="1" id="KW-0732">Signal</keyword>
<gene>
    <name evidence="2" type="ORF">BgAZ_404990</name>
</gene>
<organism evidence="2 3">
    <name type="scientific">Babesia gibsoni</name>
    <dbReference type="NCBI Taxonomy" id="33632"/>
    <lineage>
        <taxon>Eukaryota</taxon>
        <taxon>Sar</taxon>
        <taxon>Alveolata</taxon>
        <taxon>Apicomplexa</taxon>
        <taxon>Aconoidasida</taxon>
        <taxon>Piroplasmida</taxon>
        <taxon>Babesiidae</taxon>
        <taxon>Babesia</taxon>
    </lineage>
</organism>
<feature type="signal peptide" evidence="1">
    <location>
        <begin position="1"/>
        <end position="19"/>
    </location>
</feature>
<comment type="caution">
    <text evidence="2">The sequence shown here is derived from an EMBL/GenBank/DDBJ whole genome shotgun (WGS) entry which is preliminary data.</text>
</comment>
<name>A0AAD8LHT5_BABGI</name>
<dbReference type="PROSITE" id="PS51257">
    <property type="entry name" value="PROKAR_LIPOPROTEIN"/>
    <property type="match status" value="1"/>
</dbReference>